<dbReference type="Gene3D" id="1.10.510.40">
    <property type="match status" value="1"/>
</dbReference>
<name>A0A4Z0A9G6_9AGAM</name>
<keyword evidence="4" id="KW-1185">Reference proteome</keyword>
<evidence type="ECO:0000313" key="4">
    <source>
        <dbReference type="Proteomes" id="UP000298061"/>
    </source>
</evidence>
<evidence type="ECO:0000313" key="3">
    <source>
        <dbReference type="EMBL" id="TFY82941.1"/>
    </source>
</evidence>
<dbReference type="GO" id="GO:0019290">
    <property type="term" value="P:siderophore biosynthetic process"/>
    <property type="evidence" value="ECO:0007669"/>
    <property type="project" value="InterPro"/>
</dbReference>
<comment type="caution">
    <text evidence="3">The sequence shown here is derived from an EMBL/GenBank/DDBJ whole genome shotgun (WGS) entry which is preliminary data.</text>
</comment>
<dbReference type="STRING" id="135208.A0A4Z0A9G6"/>
<evidence type="ECO:0000259" key="2">
    <source>
        <dbReference type="Pfam" id="PF06276"/>
    </source>
</evidence>
<dbReference type="AlphaFoldDB" id="A0A4Z0A9G6"/>
<dbReference type="EMBL" id="SFCI01000066">
    <property type="protein sequence ID" value="TFY82941.1"/>
    <property type="molecule type" value="Genomic_DNA"/>
</dbReference>
<organism evidence="3 4">
    <name type="scientific">Hericium alpestre</name>
    <dbReference type="NCBI Taxonomy" id="135208"/>
    <lineage>
        <taxon>Eukaryota</taxon>
        <taxon>Fungi</taxon>
        <taxon>Dikarya</taxon>
        <taxon>Basidiomycota</taxon>
        <taxon>Agaricomycotina</taxon>
        <taxon>Agaricomycetes</taxon>
        <taxon>Russulales</taxon>
        <taxon>Hericiaceae</taxon>
        <taxon>Hericium</taxon>
    </lineage>
</organism>
<feature type="domain" description="Aerobactin siderophore biosynthesis IucA/IucC N-terminal" evidence="1">
    <location>
        <begin position="227"/>
        <end position="380"/>
    </location>
</feature>
<protein>
    <recommendedName>
        <fullName evidence="5">Aerobactin siderophore biosynthesis IucA/IucC N-terminal domain-containing protein</fullName>
    </recommendedName>
</protein>
<dbReference type="OrthoDB" id="2117718at2759"/>
<evidence type="ECO:0008006" key="5">
    <source>
        <dbReference type="Google" id="ProtNLM"/>
    </source>
</evidence>
<dbReference type="InterPro" id="IPR037455">
    <property type="entry name" value="LucA/IucC-like"/>
</dbReference>
<dbReference type="Pfam" id="PF06276">
    <property type="entry name" value="FhuF"/>
    <property type="match status" value="1"/>
</dbReference>
<feature type="domain" description="Aerobactin siderophore biosynthesis IucA/IucC-like C-terminal" evidence="2">
    <location>
        <begin position="408"/>
        <end position="515"/>
    </location>
</feature>
<proteinExistence type="predicted"/>
<dbReference type="InterPro" id="IPR007310">
    <property type="entry name" value="Aerobactin_biosyn_IucA/IucC_N"/>
</dbReference>
<dbReference type="PANTHER" id="PTHR34384">
    <property type="entry name" value="L-2,3-DIAMINOPROPANOATE--CITRATE LIGASE"/>
    <property type="match status" value="1"/>
</dbReference>
<reference evidence="3 4" key="1">
    <citation type="submission" date="2019-02" db="EMBL/GenBank/DDBJ databases">
        <title>Genome sequencing of the rare red list fungi Hericium alpestre (H. flagellum).</title>
        <authorList>
            <person name="Buettner E."/>
            <person name="Kellner H."/>
        </authorList>
    </citation>
    <scope>NUCLEOTIDE SEQUENCE [LARGE SCALE GENOMIC DNA]</scope>
    <source>
        <strain evidence="3 4">DSM 108284</strain>
    </source>
</reference>
<dbReference type="Pfam" id="PF04183">
    <property type="entry name" value="IucA_IucC"/>
    <property type="match status" value="1"/>
</dbReference>
<gene>
    <name evidence="3" type="ORF">EWM64_g1072</name>
</gene>
<dbReference type="Proteomes" id="UP000298061">
    <property type="component" value="Unassembled WGS sequence"/>
</dbReference>
<evidence type="ECO:0000259" key="1">
    <source>
        <dbReference type="Pfam" id="PF04183"/>
    </source>
</evidence>
<sequence length="583" mass="65005">MGVPLTASSSEAYDWDNMTLVAVADLDPAERAAFAVTSRLLSCIVTEALLPAVYVPTSAAGACGVCVILTALPSGEDSWRSRPLRREDIFAIVPVHGKPVLKGDASERGTQVWMLDPLDMLPSIYDAQEFSLGASGLEDLRDAITNTLSSPPWELGTSFSLNRVCDPLHWWHKFAQTIQIDSDLRANLAEELLSSYTWQIVPRQRLEVKGEFEGEMHRLVQVAAEQCKKPIPEVPAGSLIMPVYYLQRANIRAKFPDVDFFDDDFSLDALGQTSLRTVVIPGISDLAIKLAVGIKVSSALRTISHFTADVGPRFSTLIIPKLNVDRNILHIESETSSAVYVRDAANRDVAPDVAKHFTAVIRQQYPAGDDESVIICAALLDWGHEDAPKGIPVVIHLFELYTHEKRVAFFDEYARLLIDALLPAMLHNGLAFEAHPQNSLLRISRSTRALRGFVLRDLGGLRMHAPTLCASTGVDFTFLPEHCVVTDTLAEASKKLYHTLFHNHLQRLARLLGLHYNGVAGEILRKHLERNIPRDAWLWKIWMAEDARSVSGKCLMRMKIQGLYRDSVYEPFPNIIQYRPTEL</sequence>
<accession>A0A4Z0A9G6</accession>
<dbReference type="PANTHER" id="PTHR34384:SF5">
    <property type="entry name" value="L-2,3-DIAMINOPROPANOATE--CITRATE LIGASE"/>
    <property type="match status" value="1"/>
</dbReference>
<dbReference type="InterPro" id="IPR022770">
    <property type="entry name" value="IucA/IucC-like_C"/>
</dbReference>
<dbReference type="GO" id="GO:0016881">
    <property type="term" value="F:acid-amino acid ligase activity"/>
    <property type="evidence" value="ECO:0007669"/>
    <property type="project" value="UniProtKB-ARBA"/>
</dbReference>